<feature type="transmembrane region" description="Helical" evidence="1">
    <location>
        <begin position="6"/>
        <end position="27"/>
    </location>
</feature>
<protein>
    <submittedName>
        <fullName evidence="2">YggT family protein</fullName>
    </submittedName>
</protein>
<keyword evidence="1" id="KW-1133">Transmembrane helix</keyword>
<sequence length="190" mass="20536">MLYKIVVLLLEVVTGLLTTTCLLRLYMQQQRIPLSARSGNPLGRFVFALTDWIVLPLRRVVPALGPWDMASLVAAFLIQLAHFGVLWALNGFGVTPLSIVVLALLGLVRLSLSGLTALVLVYAVLSWVQAQSFFSELIGRLVTPVLAPIRKVVPLVGGVDLSPLVLLVLLQILTIVLGDLQYTMLSAVAG</sequence>
<gene>
    <name evidence="2" type="ORF">RAE19_14800</name>
</gene>
<evidence type="ECO:0000256" key="1">
    <source>
        <dbReference type="SAM" id="Phobius"/>
    </source>
</evidence>
<keyword evidence="1" id="KW-0472">Membrane</keyword>
<name>A0ABU3KR57_9BURK</name>
<feature type="transmembrane region" description="Helical" evidence="1">
    <location>
        <begin position="161"/>
        <end position="180"/>
    </location>
</feature>
<evidence type="ECO:0000313" key="3">
    <source>
        <dbReference type="Proteomes" id="UP001321700"/>
    </source>
</evidence>
<keyword evidence="1" id="KW-0812">Transmembrane</keyword>
<dbReference type="Proteomes" id="UP001321700">
    <property type="component" value="Unassembled WGS sequence"/>
</dbReference>
<keyword evidence="3" id="KW-1185">Reference proteome</keyword>
<proteinExistence type="predicted"/>
<dbReference type="RefSeq" id="WP_313875607.1">
    <property type="nucleotide sequence ID" value="NZ_JAVBIJ010000001.1"/>
</dbReference>
<organism evidence="2 3">
    <name type="scientific">Rhodoferax potami</name>
    <dbReference type="NCBI Taxonomy" id="3068338"/>
    <lineage>
        <taxon>Bacteria</taxon>
        <taxon>Pseudomonadati</taxon>
        <taxon>Pseudomonadota</taxon>
        <taxon>Betaproteobacteria</taxon>
        <taxon>Burkholderiales</taxon>
        <taxon>Comamonadaceae</taxon>
        <taxon>Rhodoferax</taxon>
    </lineage>
</organism>
<evidence type="ECO:0000313" key="2">
    <source>
        <dbReference type="EMBL" id="MDT7519963.1"/>
    </source>
</evidence>
<feature type="transmembrane region" description="Helical" evidence="1">
    <location>
        <begin position="101"/>
        <end position="125"/>
    </location>
</feature>
<dbReference type="InterPro" id="IPR003425">
    <property type="entry name" value="CCB3/YggT"/>
</dbReference>
<reference evidence="2 3" key="1">
    <citation type="submission" date="2023-08" db="EMBL/GenBank/DDBJ databases">
        <title>Rhodoferax potami sp. nov. and Rhodoferax mekongensis sp. nov., isolated from the Mekong River in Thailand.</title>
        <authorList>
            <person name="Kitikhun S."/>
            <person name="Charoenyingcharoen P."/>
            <person name="Siriarchawattana P."/>
            <person name="Likhitrattanapisal S."/>
            <person name="Nilsakha T."/>
            <person name="Chanpet A."/>
            <person name="Rattanawaree P."/>
            <person name="Ingsriswang S."/>
        </authorList>
    </citation>
    <scope>NUCLEOTIDE SEQUENCE [LARGE SCALE GENOMIC DNA]</scope>
    <source>
        <strain evidence="2 3">TBRC 17660</strain>
    </source>
</reference>
<comment type="caution">
    <text evidence="2">The sequence shown here is derived from an EMBL/GenBank/DDBJ whole genome shotgun (WGS) entry which is preliminary data.</text>
</comment>
<accession>A0ABU3KR57</accession>
<dbReference type="EMBL" id="JAVBIK010000001">
    <property type="protein sequence ID" value="MDT7519963.1"/>
    <property type="molecule type" value="Genomic_DNA"/>
</dbReference>
<dbReference type="Pfam" id="PF02325">
    <property type="entry name" value="CCB3_YggT"/>
    <property type="match status" value="2"/>
</dbReference>